<comment type="caution">
    <text evidence="1">The sequence shown here is derived from an EMBL/GenBank/DDBJ whole genome shotgun (WGS) entry which is preliminary data.</text>
</comment>
<organism evidence="1 2">
    <name type="scientific">Cladobotryum mycophilum</name>
    <dbReference type="NCBI Taxonomy" id="491253"/>
    <lineage>
        <taxon>Eukaryota</taxon>
        <taxon>Fungi</taxon>
        <taxon>Dikarya</taxon>
        <taxon>Ascomycota</taxon>
        <taxon>Pezizomycotina</taxon>
        <taxon>Sordariomycetes</taxon>
        <taxon>Hypocreomycetidae</taxon>
        <taxon>Hypocreales</taxon>
        <taxon>Hypocreaceae</taxon>
        <taxon>Cladobotryum</taxon>
    </lineage>
</organism>
<accession>A0ABR0SKI5</accession>
<gene>
    <name evidence="1" type="ORF">PT974_06082</name>
</gene>
<evidence type="ECO:0000313" key="2">
    <source>
        <dbReference type="Proteomes" id="UP001338125"/>
    </source>
</evidence>
<sequence>MIAGEHHHTLLHFLPKGAFLDGTPRRLHDAAHVAVDGRYEMCGIQRGYVKRNMTIAGVDEAIDWSKCEASWGFCNPRPDAADPLVGVDS</sequence>
<reference evidence="1 2" key="1">
    <citation type="submission" date="2024-01" db="EMBL/GenBank/DDBJ databases">
        <title>Complete genome of Cladobotryum mycophilum ATHUM6906.</title>
        <authorList>
            <person name="Christinaki A.C."/>
            <person name="Myridakis A.I."/>
            <person name="Kouvelis V.N."/>
        </authorList>
    </citation>
    <scope>NUCLEOTIDE SEQUENCE [LARGE SCALE GENOMIC DNA]</scope>
    <source>
        <strain evidence="1 2">ATHUM6906</strain>
    </source>
</reference>
<protein>
    <submittedName>
        <fullName evidence="1">Uncharacterized protein</fullName>
    </submittedName>
</protein>
<dbReference type="Proteomes" id="UP001338125">
    <property type="component" value="Unassembled WGS sequence"/>
</dbReference>
<dbReference type="EMBL" id="JAVFKD010000012">
    <property type="protein sequence ID" value="KAK5992667.1"/>
    <property type="molecule type" value="Genomic_DNA"/>
</dbReference>
<keyword evidence="2" id="KW-1185">Reference proteome</keyword>
<evidence type="ECO:0000313" key="1">
    <source>
        <dbReference type="EMBL" id="KAK5992667.1"/>
    </source>
</evidence>
<name>A0ABR0SKI5_9HYPO</name>
<proteinExistence type="predicted"/>